<sequence length="299" mass="33202">MALFRGDAHNFELSSRSFRRFFGSLHHPFRLSSIIPATSFVLTNCRPSFEFCVRRPPFFGPAVFATLRRQLLHRILGSSTPFALEQNMPAALFAPPGPCSAGTIAIFNRPKVPSLPWLPTSLAFVHDESPPLPSSALTRQQTSALFTSTSQVAWLTAATCIREASGFNCFTFPIPVQWRYSHSSTVTCFGGSIAPSAFHYPSNGFLATYRPQRRPFPPFSLSTGDIALNCRSLPCTATISITFKCLLSCWFRRILGFSPLPALEQHTRDIDRKESPTFALCGVETINSHIFCITQHPHS</sequence>
<name>A0A401GVY8_9APHY</name>
<proteinExistence type="predicted"/>
<protein>
    <submittedName>
        <fullName evidence="1">Uncharacterized protein</fullName>
    </submittedName>
</protein>
<dbReference type="RefSeq" id="XP_027617273.1">
    <property type="nucleotide sequence ID" value="XM_027761472.1"/>
</dbReference>
<accession>A0A401GVY8</accession>
<evidence type="ECO:0000313" key="2">
    <source>
        <dbReference type="Proteomes" id="UP000287166"/>
    </source>
</evidence>
<dbReference type="GeneID" id="38783277"/>
<reference evidence="1 2" key="1">
    <citation type="journal article" date="2018" name="Sci. Rep.">
        <title>Genome sequence of the cauliflower mushroom Sparassis crispa (Hanabiratake) and its association with beneficial usage.</title>
        <authorList>
            <person name="Kiyama R."/>
            <person name="Furutani Y."/>
            <person name="Kawaguchi K."/>
            <person name="Nakanishi T."/>
        </authorList>
    </citation>
    <scope>NUCLEOTIDE SEQUENCE [LARGE SCALE GENOMIC DNA]</scope>
</reference>
<organism evidence="1 2">
    <name type="scientific">Sparassis crispa</name>
    <dbReference type="NCBI Taxonomy" id="139825"/>
    <lineage>
        <taxon>Eukaryota</taxon>
        <taxon>Fungi</taxon>
        <taxon>Dikarya</taxon>
        <taxon>Basidiomycota</taxon>
        <taxon>Agaricomycotina</taxon>
        <taxon>Agaricomycetes</taxon>
        <taxon>Polyporales</taxon>
        <taxon>Sparassidaceae</taxon>
        <taxon>Sparassis</taxon>
    </lineage>
</organism>
<dbReference type="Proteomes" id="UP000287166">
    <property type="component" value="Unassembled WGS sequence"/>
</dbReference>
<dbReference type="AlphaFoldDB" id="A0A401GVY8"/>
<keyword evidence="2" id="KW-1185">Reference proteome</keyword>
<comment type="caution">
    <text evidence="1">The sequence shown here is derived from an EMBL/GenBank/DDBJ whole genome shotgun (WGS) entry which is preliminary data.</text>
</comment>
<dbReference type="InParanoid" id="A0A401GVY8"/>
<evidence type="ECO:0000313" key="1">
    <source>
        <dbReference type="EMBL" id="GBE86360.1"/>
    </source>
</evidence>
<gene>
    <name evidence="1" type="ORF">SCP_0902390</name>
</gene>
<dbReference type="EMBL" id="BFAD01000009">
    <property type="protein sequence ID" value="GBE86360.1"/>
    <property type="molecule type" value="Genomic_DNA"/>
</dbReference>